<protein>
    <submittedName>
        <fullName evidence="1">Uncharacterized protein</fullName>
    </submittedName>
</protein>
<dbReference type="RefSeq" id="WP_081152241.1">
    <property type="nucleotide sequence ID" value="NZ_LVYD01000058.1"/>
</dbReference>
<accession>A0A1V9FSW5</accession>
<evidence type="ECO:0000313" key="1">
    <source>
        <dbReference type="EMBL" id="OQP61418.1"/>
    </source>
</evidence>
<proteinExistence type="predicted"/>
<organism evidence="1 2">
    <name type="scientific">Niastella vici</name>
    <dbReference type="NCBI Taxonomy" id="1703345"/>
    <lineage>
        <taxon>Bacteria</taxon>
        <taxon>Pseudomonadati</taxon>
        <taxon>Bacteroidota</taxon>
        <taxon>Chitinophagia</taxon>
        <taxon>Chitinophagales</taxon>
        <taxon>Chitinophagaceae</taxon>
        <taxon>Niastella</taxon>
    </lineage>
</organism>
<dbReference type="AlphaFoldDB" id="A0A1V9FSW5"/>
<dbReference type="Proteomes" id="UP000192796">
    <property type="component" value="Unassembled WGS sequence"/>
</dbReference>
<name>A0A1V9FSW5_9BACT</name>
<reference evidence="1 2" key="1">
    <citation type="submission" date="2016-03" db="EMBL/GenBank/DDBJ databases">
        <title>Niastella vici sp. nov., isolated from farmland soil.</title>
        <authorList>
            <person name="Chen L."/>
            <person name="Wang D."/>
            <person name="Yang S."/>
            <person name="Wang G."/>
        </authorList>
    </citation>
    <scope>NUCLEOTIDE SEQUENCE [LARGE SCALE GENOMIC DNA]</scope>
    <source>
        <strain evidence="1 2">DJ57</strain>
    </source>
</reference>
<dbReference type="OrthoDB" id="677605at2"/>
<comment type="caution">
    <text evidence="1">The sequence shown here is derived from an EMBL/GenBank/DDBJ whole genome shotgun (WGS) entry which is preliminary data.</text>
</comment>
<dbReference type="EMBL" id="LVYD01000058">
    <property type="protein sequence ID" value="OQP61418.1"/>
    <property type="molecule type" value="Genomic_DNA"/>
</dbReference>
<sequence length="95" mass="10342">MKKGFFDTTALLSFFIRITYKTNTIKSVQCKPGASRSAGPHNIISRAYNKIKLMSAAYMSSDAKVRSIGGELLNLNHAVFCNSLLVIGSAKGLEQ</sequence>
<gene>
    <name evidence="1" type="ORF">A3860_06825</name>
</gene>
<keyword evidence="2" id="KW-1185">Reference proteome</keyword>
<evidence type="ECO:0000313" key="2">
    <source>
        <dbReference type="Proteomes" id="UP000192796"/>
    </source>
</evidence>